<evidence type="ECO:0000313" key="3">
    <source>
        <dbReference type="EMBL" id="KAG7382503.1"/>
    </source>
</evidence>
<reference evidence="3" key="1">
    <citation type="submission" date="2021-02" db="EMBL/GenBank/DDBJ databases">
        <authorList>
            <person name="Palmer J.M."/>
        </authorList>
    </citation>
    <scope>NUCLEOTIDE SEQUENCE</scope>
    <source>
        <strain evidence="3">SCRP23</strain>
    </source>
</reference>
<feature type="region of interest" description="Disordered" evidence="1">
    <location>
        <begin position="568"/>
        <end position="592"/>
    </location>
</feature>
<feature type="compositionally biased region" description="Basic and acidic residues" evidence="1">
    <location>
        <begin position="575"/>
        <end position="584"/>
    </location>
</feature>
<dbReference type="GO" id="GO:0004525">
    <property type="term" value="F:ribonuclease III activity"/>
    <property type="evidence" value="ECO:0007669"/>
    <property type="project" value="InterPro"/>
</dbReference>
<name>A0A8T1VR39_9STRA</name>
<proteinExistence type="predicted"/>
<sequence>MTKKRRVSRPSHRRRAFSESDVRLSPKKRPKVKPDANSETSGYAADSVAHFQALQCSSSSAALAEVYEWLGDAVIGELVGRCLLSQFHQNPLSARVFRNLRLAVVTNRNLALVYDAMGYDSVRRKMGHFDPTLLKGRAEKIKTRADVVEAVVGELVLRLHAHKQSSVAKSKSEAEAYRTHLDSVLATMLHTHFAERSKAAEERGETVLAAKGPLSVAFNPFACLPEEQLDEQTGELVVRDGVFQHEVFDEEVKGERSFSDLIDEYKDGAGVKNLAQNNTPHHYFLPIAKIDAAARLDMQQKQNDKEDFESPSGVQLVRLAMLQLDDAHILRSSSEIFEVFKIYGMAVLSERMSLLLAMPHASIGNRRPTSSGGSNDTITPGRLTRQRQLALSVANLAACAASLGIVLPFTPQERDGTVVCGRKDDGEEALRQMQEQHGCANSLRAFVGYHSAVATTSTAATRRSNTLVTTICVALYDAAISIQPKGGFSVPPPSAIPEREPLVAMMRSVGETRMFMCSKTCDDLHARGERPFSAATSEREKRQQASYMLRRCDSEALDDLFETLAKEQGVQQKPSETKHTDQSQRKKKSKKKKKLEVLGAKAACVTGSLERFLHRRFLFCLEDIIVLFAQRKTEACRARIDLFENDLEPCADASHFRKWEVSTSTLTLAMRDSFYRLLLHDICQFHAVVSSSKNTRDGTRITQLRLPLHYTWSNIDCRITTEQQARC</sequence>
<organism evidence="3 4">
    <name type="scientific">Phytophthora boehmeriae</name>
    <dbReference type="NCBI Taxonomy" id="109152"/>
    <lineage>
        <taxon>Eukaryota</taxon>
        <taxon>Sar</taxon>
        <taxon>Stramenopiles</taxon>
        <taxon>Oomycota</taxon>
        <taxon>Peronosporomycetes</taxon>
        <taxon>Peronosporales</taxon>
        <taxon>Peronosporaceae</taxon>
        <taxon>Phytophthora</taxon>
    </lineage>
</organism>
<dbReference type="InterPro" id="IPR000999">
    <property type="entry name" value="RNase_III_dom"/>
</dbReference>
<accession>A0A8T1VR39</accession>
<feature type="region of interest" description="Disordered" evidence="1">
    <location>
        <begin position="1"/>
        <end position="40"/>
    </location>
</feature>
<dbReference type="GO" id="GO:0006396">
    <property type="term" value="P:RNA processing"/>
    <property type="evidence" value="ECO:0007669"/>
    <property type="project" value="InterPro"/>
</dbReference>
<evidence type="ECO:0000313" key="4">
    <source>
        <dbReference type="Proteomes" id="UP000693981"/>
    </source>
</evidence>
<evidence type="ECO:0000256" key="1">
    <source>
        <dbReference type="SAM" id="MobiDB-lite"/>
    </source>
</evidence>
<evidence type="ECO:0000259" key="2">
    <source>
        <dbReference type="Pfam" id="PF00636"/>
    </source>
</evidence>
<dbReference type="AlphaFoldDB" id="A0A8T1VR39"/>
<dbReference type="CDD" id="cd00593">
    <property type="entry name" value="RIBOc"/>
    <property type="match status" value="1"/>
</dbReference>
<dbReference type="Proteomes" id="UP000693981">
    <property type="component" value="Unassembled WGS sequence"/>
</dbReference>
<dbReference type="Pfam" id="PF00636">
    <property type="entry name" value="Ribonuclease_3"/>
    <property type="match status" value="1"/>
</dbReference>
<dbReference type="EMBL" id="JAGDFL010000713">
    <property type="protein sequence ID" value="KAG7382503.1"/>
    <property type="molecule type" value="Genomic_DNA"/>
</dbReference>
<feature type="domain" description="RNase III" evidence="2">
    <location>
        <begin position="65"/>
        <end position="157"/>
    </location>
</feature>
<comment type="caution">
    <text evidence="3">The sequence shown here is derived from an EMBL/GenBank/DDBJ whole genome shotgun (WGS) entry which is preliminary data.</text>
</comment>
<keyword evidence="4" id="KW-1185">Reference proteome</keyword>
<protein>
    <recommendedName>
        <fullName evidence="2">RNase III domain-containing protein</fullName>
    </recommendedName>
</protein>
<gene>
    <name evidence="3" type="ORF">PHYBOEH_010465</name>
</gene>
<dbReference type="OrthoDB" id="75169at2759"/>
<feature type="compositionally biased region" description="Basic residues" evidence="1">
    <location>
        <begin position="1"/>
        <end position="15"/>
    </location>
</feature>